<evidence type="ECO:0000313" key="5">
    <source>
        <dbReference type="EMBL" id="RWQ95789.1"/>
    </source>
</evidence>
<protein>
    <submittedName>
        <fullName evidence="5">Uncharacterized protein</fullName>
    </submittedName>
</protein>
<dbReference type="GO" id="GO:0005811">
    <property type="term" value="C:lipid droplet"/>
    <property type="evidence" value="ECO:0007669"/>
    <property type="project" value="TreeGrafter"/>
</dbReference>
<dbReference type="AlphaFoldDB" id="A0A443HVC7"/>
<dbReference type="GO" id="GO:0005783">
    <property type="term" value="C:endoplasmic reticulum"/>
    <property type="evidence" value="ECO:0007669"/>
    <property type="project" value="TreeGrafter"/>
</dbReference>
<dbReference type="PANTHER" id="PTHR44169">
    <property type="entry name" value="NADPH-DEPENDENT 1-ACYLDIHYDROXYACETONE PHOSPHATE REDUCTASE"/>
    <property type="match status" value="1"/>
</dbReference>
<dbReference type="Pfam" id="PF00106">
    <property type="entry name" value="adh_short"/>
    <property type="match status" value="1"/>
</dbReference>
<dbReference type="SUPFAM" id="SSF51735">
    <property type="entry name" value="NAD(P)-binding Rossmann-fold domains"/>
    <property type="match status" value="1"/>
</dbReference>
<dbReference type="EMBL" id="RCNU01000005">
    <property type="protein sequence ID" value="RWQ95789.1"/>
    <property type="molecule type" value="Genomic_DNA"/>
</dbReference>
<dbReference type="PRINTS" id="PR00080">
    <property type="entry name" value="SDRFAMILY"/>
</dbReference>
<dbReference type="Gene3D" id="3.40.50.720">
    <property type="entry name" value="NAD(P)-binding Rossmann-like Domain"/>
    <property type="match status" value="1"/>
</dbReference>
<dbReference type="STRING" id="264951.A0A443HVC7"/>
<organism evidence="5 6">
    <name type="scientific">Byssochlamys spectabilis</name>
    <name type="common">Paecilomyces variotii</name>
    <dbReference type="NCBI Taxonomy" id="264951"/>
    <lineage>
        <taxon>Eukaryota</taxon>
        <taxon>Fungi</taxon>
        <taxon>Dikarya</taxon>
        <taxon>Ascomycota</taxon>
        <taxon>Pezizomycotina</taxon>
        <taxon>Eurotiomycetes</taxon>
        <taxon>Eurotiomycetidae</taxon>
        <taxon>Eurotiales</taxon>
        <taxon>Thermoascaceae</taxon>
        <taxon>Paecilomyces</taxon>
    </lineage>
</organism>
<gene>
    <name evidence="5" type="ORF">C8Q69DRAFT_432669</name>
</gene>
<evidence type="ECO:0000256" key="3">
    <source>
        <dbReference type="ARBA" id="ARBA00023002"/>
    </source>
</evidence>
<dbReference type="PRINTS" id="PR00081">
    <property type="entry name" value="GDHRDH"/>
</dbReference>
<dbReference type="InterPro" id="IPR036291">
    <property type="entry name" value="NAD(P)-bd_dom_sf"/>
</dbReference>
<evidence type="ECO:0000256" key="4">
    <source>
        <dbReference type="RuleBase" id="RU000363"/>
    </source>
</evidence>
<dbReference type="GO" id="GO:0019433">
    <property type="term" value="P:triglyceride catabolic process"/>
    <property type="evidence" value="ECO:0007669"/>
    <property type="project" value="TreeGrafter"/>
</dbReference>
<reference evidence="5 6" key="1">
    <citation type="journal article" date="2018" name="Front. Microbiol.">
        <title>Genomic and genetic insights into a cosmopolitan fungus, Paecilomyces variotii (Eurotiales).</title>
        <authorList>
            <person name="Urquhart A.S."/>
            <person name="Mondo S.J."/>
            <person name="Makela M.R."/>
            <person name="Hane J.K."/>
            <person name="Wiebenga A."/>
            <person name="He G."/>
            <person name="Mihaltcheva S."/>
            <person name="Pangilinan J."/>
            <person name="Lipzen A."/>
            <person name="Barry K."/>
            <person name="de Vries R.P."/>
            <person name="Grigoriev I.V."/>
            <person name="Idnurm A."/>
        </authorList>
    </citation>
    <scope>NUCLEOTIDE SEQUENCE [LARGE SCALE GENOMIC DNA]</scope>
    <source>
        <strain evidence="5 6">CBS 101075</strain>
    </source>
</reference>
<dbReference type="GO" id="GO:0006654">
    <property type="term" value="P:phosphatidic acid biosynthetic process"/>
    <property type="evidence" value="ECO:0007669"/>
    <property type="project" value="TreeGrafter"/>
</dbReference>
<dbReference type="GO" id="GO:0000140">
    <property type="term" value="F:acylglycerone-phosphate reductase (NADP+) activity"/>
    <property type="evidence" value="ECO:0007669"/>
    <property type="project" value="TreeGrafter"/>
</dbReference>
<keyword evidence="3" id="KW-0560">Oxidoreductase</keyword>
<comment type="similarity">
    <text evidence="1 4">Belongs to the short-chain dehydrogenases/reductases (SDR) family.</text>
</comment>
<dbReference type="VEuPathDB" id="FungiDB:C8Q69DRAFT_432669"/>
<proteinExistence type="inferred from homology"/>
<dbReference type="GO" id="GO:0004806">
    <property type="term" value="F:triacylglycerol lipase activity"/>
    <property type="evidence" value="ECO:0007669"/>
    <property type="project" value="TreeGrafter"/>
</dbReference>
<dbReference type="Proteomes" id="UP000283841">
    <property type="component" value="Unassembled WGS sequence"/>
</dbReference>
<sequence>MAPTIVITGCTEGSIGYYLAKEFSSRGYDVFATARRPDSTGDLQDCAGVTVLPLDITSKDSIQKLYEDVSSKTNGKLDILYNNAGKMKRIMAIDSTREQAEDTFNTNLFGVIELNTTFADLVIAAKGRFVFTGSCGAIAPVPTLSIYNASKAALHAYINTLRIEMSPFGVEVVNVITGGVKSHIWNAERISKEDSPYTSIQEKLDEANASSAKSSTDPAVYARKVVSAIVRRNPPADIWAGAGASVFWFIDRLNLRWMYRFVFAKMYGLDSLCTSQDKSR</sequence>
<dbReference type="InterPro" id="IPR020904">
    <property type="entry name" value="Sc_DH/Rdtase_CS"/>
</dbReference>
<dbReference type="InterPro" id="IPR002347">
    <property type="entry name" value="SDR_fam"/>
</dbReference>
<evidence type="ECO:0000313" key="6">
    <source>
        <dbReference type="Proteomes" id="UP000283841"/>
    </source>
</evidence>
<evidence type="ECO:0000256" key="2">
    <source>
        <dbReference type="ARBA" id="ARBA00022857"/>
    </source>
</evidence>
<name>A0A443HVC7_BYSSP</name>
<comment type="caution">
    <text evidence="5">The sequence shown here is derived from an EMBL/GenBank/DDBJ whole genome shotgun (WGS) entry which is preliminary data.</text>
</comment>
<dbReference type="PANTHER" id="PTHR44169:SF6">
    <property type="entry name" value="NADPH-DEPENDENT 1-ACYLDIHYDROXYACETONE PHOSPHATE REDUCTASE"/>
    <property type="match status" value="1"/>
</dbReference>
<evidence type="ECO:0000256" key="1">
    <source>
        <dbReference type="ARBA" id="ARBA00006484"/>
    </source>
</evidence>
<dbReference type="GeneID" id="39597782"/>
<dbReference type="RefSeq" id="XP_028485434.1">
    <property type="nucleotide sequence ID" value="XM_028628505.1"/>
</dbReference>
<keyword evidence="6" id="KW-1185">Reference proteome</keyword>
<accession>A0A443HVC7</accession>
<dbReference type="PROSITE" id="PS00061">
    <property type="entry name" value="ADH_SHORT"/>
    <property type="match status" value="1"/>
</dbReference>
<keyword evidence="2" id="KW-0521">NADP</keyword>